<name>A0A448XNR0_9PLAT</name>
<gene>
    <name evidence="1" type="ORF">PXEA_LOCUS34597</name>
</gene>
<reference evidence="1" key="1">
    <citation type="submission" date="2018-11" db="EMBL/GenBank/DDBJ databases">
        <authorList>
            <consortium name="Pathogen Informatics"/>
        </authorList>
    </citation>
    <scope>NUCLEOTIDE SEQUENCE</scope>
</reference>
<protein>
    <submittedName>
        <fullName evidence="1">Uncharacterized protein</fullName>
    </submittedName>
</protein>
<dbReference type="PROSITE" id="PS51257">
    <property type="entry name" value="PROKAR_LIPOPROTEIN"/>
    <property type="match status" value="1"/>
</dbReference>
<sequence>MEGGIRALLCRGDWQLTMGPLLTACFGAGKSRSIAAAPIGWREGGSEGARERGWGEEWGMHIHIHIFCGTRATAFSFPCNGSHDAIAARLGDRPSRQTGSCFCYEASHHSKQVCFETTQPPNCFVAKRASSLSRGLVTESSSNGVRRPVTVEIKSRGSSPAEEVLVVLRSGGAQTRGLKDEGSFETISGLLHDLFFPLSCMSTLTHSAVAHSLSLSPSAYMNRPSYFASCRGGEVE</sequence>
<evidence type="ECO:0000313" key="1">
    <source>
        <dbReference type="EMBL" id="VEL41157.1"/>
    </source>
</evidence>
<dbReference type="AlphaFoldDB" id="A0A448XNR0"/>
<comment type="caution">
    <text evidence="1">The sequence shown here is derived from an EMBL/GenBank/DDBJ whole genome shotgun (WGS) entry which is preliminary data.</text>
</comment>
<keyword evidence="2" id="KW-1185">Reference proteome</keyword>
<dbReference type="EMBL" id="CAAALY010268129">
    <property type="protein sequence ID" value="VEL41157.1"/>
    <property type="molecule type" value="Genomic_DNA"/>
</dbReference>
<organism evidence="1 2">
    <name type="scientific">Protopolystoma xenopodis</name>
    <dbReference type="NCBI Taxonomy" id="117903"/>
    <lineage>
        <taxon>Eukaryota</taxon>
        <taxon>Metazoa</taxon>
        <taxon>Spiralia</taxon>
        <taxon>Lophotrochozoa</taxon>
        <taxon>Platyhelminthes</taxon>
        <taxon>Monogenea</taxon>
        <taxon>Polyopisthocotylea</taxon>
        <taxon>Polystomatidea</taxon>
        <taxon>Polystomatidae</taxon>
        <taxon>Protopolystoma</taxon>
    </lineage>
</organism>
<proteinExistence type="predicted"/>
<evidence type="ECO:0000313" key="2">
    <source>
        <dbReference type="Proteomes" id="UP000784294"/>
    </source>
</evidence>
<dbReference type="Proteomes" id="UP000784294">
    <property type="component" value="Unassembled WGS sequence"/>
</dbReference>
<accession>A0A448XNR0</accession>